<dbReference type="PROSITE" id="PS01029">
    <property type="entry name" value="DEHYDROQUINASE_II"/>
    <property type="match status" value="1"/>
</dbReference>
<dbReference type="NCBIfam" id="NF003805">
    <property type="entry name" value="PRK05395.1-2"/>
    <property type="match status" value="1"/>
</dbReference>
<dbReference type="Gene3D" id="3.40.50.9100">
    <property type="entry name" value="Dehydroquinase, class II"/>
    <property type="match status" value="1"/>
</dbReference>
<dbReference type="HAMAP" id="MF_00169">
    <property type="entry name" value="AroQ"/>
    <property type="match status" value="1"/>
</dbReference>
<sequence length="147" mass="15164">MSDRTVLLLSGPNLNLLGEREPEVYGSATLDDHVAGAAAAAAARGIDLEHIQSNHEGELVDAIHAARGRCAGIVVNPGAFTHYAWAIHDALAAFDGPVVELHLSNPAAREPWRHTSVVAPVAAGTIAGFGAAGYRMAVDAVADLLDG</sequence>
<dbReference type="InterPro" id="IPR036441">
    <property type="entry name" value="DHquinase_II_sf"/>
</dbReference>
<reference evidence="3" key="1">
    <citation type="submission" date="2018-05" db="EMBL/GenBank/DDBJ databases">
        <authorList>
            <person name="Lanie J.A."/>
            <person name="Ng W.-L."/>
            <person name="Kazmierczak K.M."/>
            <person name="Andrzejewski T.M."/>
            <person name="Davidsen T.M."/>
            <person name="Wayne K.J."/>
            <person name="Tettelin H."/>
            <person name="Glass J.I."/>
            <person name="Rusch D."/>
            <person name="Podicherti R."/>
            <person name="Tsui H.-C.T."/>
            <person name="Winkler M.E."/>
        </authorList>
    </citation>
    <scope>NUCLEOTIDE SEQUENCE</scope>
</reference>
<dbReference type="Pfam" id="PF01220">
    <property type="entry name" value="DHquinase_II"/>
    <property type="match status" value="1"/>
</dbReference>
<proteinExistence type="inferred from homology"/>
<dbReference type="PANTHER" id="PTHR21272">
    <property type="entry name" value="CATABOLIC 3-DEHYDROQUINASE"/>
    <property type="match status" value="1"/>
</dbReference>
<dbReference type="GO" id="GO:0019631">
    <property type="term" value="P:quinate catabolic process"/>
    <property type="evidence" value="ECO:0007669"/>
    <property type="project" value="TreeGrafter"/>
</dbReference>
<organism evidence="3">
    <name type="scientific">marine metagenome</name>
    <dbReference type="NCBI Taxonomy" id="408172"/>
    <lineage>
        <taxon>unclassified sequences</taxon>
        <taxon>metagenomes</taxon>
        <taxon>ecological metagenomes</taxon>
    </lineage>
</organism>
<evidence type="ECO:0000256" key="1">
    <source>
        <dbReference type="ARBA" id="ARBA00012060"/>
    </source>
</evidence>
<dbReference type="SUPFAM" id="SSF52304">
    <property type="entry name" value="Type II 3-dehydroquinate dehydratase"/>
    <property type="match status" value="1"/>
</dbReference>
<dbReference type="NCBIfam" id="NF003806">
    <property type="entry name" value="PRK05395.1-3"/>
    <property type="match status" value="1"/>
</dbReference>
<dbReference type="InterPro" id="IPR018509">
    <property type="entry name" value="DHquinase_II_CS"/>
</dbReference>
<gene>
    <name evidence="3" type="ORF">METZ01_LOCUS126485</name>
</gene>
<protein>
    <recommendedName>
        <fullName evidence="1">3-dehydroquinate dehydratase</fullName>
        <ecNumber evidence="1">4.2.1.10</ecNumber>
    </recommendedName>
</protein>
<keyword evidence="2" id="KW-0456">Lyase</keyword>
<dbReference type="NCBIfam" id="NF003807">
    <property type="entry name" value="PRK05395.1-4"/>
    <property type="match status" value="1"/>
</dbReference>
<name>A0A381YAK6_9ZZZZ</name>
<dbReference type="CDD" id="cd00466">
    <property type="entry name" value="DHQase_II"/>
    <property type="match status" value="1"/>
</dbReference>
<dbReference type="GO" id="GO:0003855">
    <property type="term" value="F:3-dehydroquinate dehydratase activity"/>
    <property type="evidence" value="ECO:0007669"/>
    <property type="project" value="UniProtKB-EC"/>
</dbReference>
<dbReference type="PIRSF" id="PIRSF001399">
    <property type="entry name" value="DHquinase_II"/>
    <property type="match status" value="1"/>
</dbReference>
<evidence type="ECO:0000256" key="2">
    <source>
        <dbReference type="ARBA" id="ARBA00023239"/>
    </source>
</evidence>
<dbReference type="EC" id="4.2.1.10" evidence="1"/>
<dbReference type="NCBIfam" id="TIGR01088">
    <property type="entry name" value="aroQ"/>
    <property type="match status" value="1"/>
</dbReference>
<evidence type="ECO:0000313" key="3">
    <source>
        <dbReference type="EMBL" id="SVA73631.1"/>
    </source>
</evidence>
<dbReference type="InterPro" id="IPR001874">
    <property type="entry name" value="DHquinase_II"/>
</dbReference>
<accession>A0A381YAK6</accession>
<dbReference type="EMBL" id="UINC01017689">
    <property type="protein sequence ID" value="SVA73631.1"/>
    <property type="molecule type" value="Genomic_DNA"/>
</dbReference>
<dbReference type="AlphaFoldDB" id="A0A381YAK6"/>
<dbReference type="PANTHER" id="PTHR21272:SF3">
    <property type="entry name" value="CATABOLIC 3-DEHYDROQUINASE"/>
    <property type="match status" value="1"/>
</dbReference>